<gene>
    <name evidence="11" type="ORF">CEN44_26685</name>
</gene>
<feature type="transmembrane region" description="Helical" evidence="8">
    <location>
        <begin position="230"/>
        <end position="254"/>
    </location>
</feature>
<keyword evidence="5 11" id="KW-0067">ATP-binding</keyword>
<evidence type="ECO:0000256" key="3">
    <source>
        <dbReference type="ARBA" id="ARBA00022692"/>
    </source>
</evidence>
<dbReference type="GO" id="GO:0015833">
    <property type="term" value="P:peptide transport"/>
    <property type="evidence" value="ECO:0007669"/>
    <property type="project" value="InterPro"/>
</dbReference>
<dbReference type="InterPro" id="IPR003439">
    <property type="entry name" value="ABC_transporter-like_ATP-bd"/>
</dbReference>
<dbReference type="GO" id="GO:0005524">
    <property type="term" value="F:ATP binding"/>
    <property type="evidence" value="ECO:0007669"/>
    <property type="project" value="UniProtKB-KW"/>
</dbReference>
<dbReference type="RefSeq" id="WP_102205797.1">
    <property type="nucleotide sequence ID" value="NZ_CAWNVR010000059.1"/>
</dbReference>
<feature type="transmembrane region" description="Helical" evidence="8">
    <location>
        <begin position="50"/>
        <end position="76"/>
    </location>
</feature>
<dbReference type="PROSITE" id="PS50893">
    <property type="entry name" value="ABC_TRANSPORTER_2"/>
    <property type="match status" value="1"/>
</dbReference>
<keyword evidence="3 8" id="KW-0812">Transmembrane</keyword>
<evidence type="ECO:0000256" key="6">
    <source>
        <dbReference type="ARBA" id="ARBA00022989"/>
    </source>
</evidence>
<proteinExistence type="predicted"/>
<dbReference type="PANTHER" id="PTHR24221">
    <property type="entry name" value="ATP-BINDING CASSETTE SUB-FAMILY B"/>
    <property type="match status" value="1"/>
</dbReference>
<dbReference type="PANTHER" id="PTHR24221:SF654">
    <property type="entry name" value="ATP-BINDING CASSETTE SUB-FAMILY B MEMBER 6"/>
    <property type="match status" value="1"/>
</dbReference>
<dbReference type="Pfam" id="PF00664">
    <property type="entry name" value="ABC_membrane"/>
    <property type="match status" value="1"/>
</dbReference>
<evidence type="ECO:0000313" key="11">
    <source>
        <dbReference type="EMBL" id="PLZ83358.1"/>
    </source>
</evidence>
<evidence type="ECO:0000256" key="5">
    <source>
        <dbReference type="ARBA" id="ARBA00022840"/>
    </source>
</evidence>
<feature type="transmembrane region" description="Helical" evidence="8">
    <location>
        <begin position="266"/>
        <end position="284"/>
    </location>
</feature>
<sequence length="548" mass="62088">MHLIYFLLRSSWKMIAIAIATGFLSGGSSAALIALISNVASSNPGSSLKIIIWGFVGLALVALITSIISQVMLIRLSQNAVLQLRMRLSRQILSSELSHLEQLGNPRLLATLTEDIQAVADGVYQMPFLFINLAIVLGCVVYITWLSWLVLLMVAGLSVVAIASCQWFLNRGKKLLTLAREDQDVLFAHFRSITEGVKELKLHYNRRQVFLDKKLQLTATSYRRHNVDGFTFFAITTSWGQLIFFFAMGFVIFALPNLLAINPQTLSGYILTFTYLMMPMNNIISKLPLLSKASIALQKIESLGLSLANRAEVSTVPPAPKTVWHRLELKGVIHTYHTAEEDKSFILGPINLTLYPQEIVFIVGGNGSGKSTLAKLITGLYIPEAGEIRLDQDLITEQNREWYRQHFSVVFSDFYLFDELLGLENSSLDHKVHEYLKLLQLEHKVKVKNGKLSTTALSQGQRKRLALLTVYLEDRPIYLFDEWAADQDPAFKEIFYKELLPKLRDKGKTVLVITHDDRYFHLADRIIKLEYGQIEFDKHNLRSELKDI</sequence>
<feature type="transmembrane region" description="Helical" evidence="8">
    <location>
        <begin position="12"/>
        <end position="38"/>
    </location>
</feature>
<dbReference type="Pfam" id="PF00005">
    <property type="entry name" value="ABC_tran"/>
    <property type="match status" value="1"/>
</dbReference>
<dbReference type="SMART" id="SM00382">
    <property type="entry name" value="AAA"/>
    <property type="match status" value="1"/>
</dbReference>
<protein>
    <submittedName>
        <fullName evidence="11">ABC transporter ATP-binding protein</fullName>
    </submittedName>
</protein>
<dbReference type="GO" id="GO:0005886">
    <property type="term" value="C:plasma membrane"/>
    <property type="evidence" value="ECO:0007669"/>
    <property type="project" value="UniProtKB-SubCell"/>
</dbReference>
<keyword evidence="12" id="KW-1185">Reference proteome</keyword>
<dbReference type="GO" id="GO:0140359">
    <property type="term" value="F:ABC-type transporter activity"/>
    <property type="evidence" value="ECO:0007669"/>
    <property type="project" value="InterPro"/>
</dbReference>
<dbReference type="InterPro" id="IPR003593">
    <property type="entry name" value="AAA+_ATPase"/>
</dbReference>
<dbReference type="GO" id="GO:0034040">
    <property type="term" value="F:ATPase-coupled lipid transmembrane transporter activity"/>
    <property type="evidence" value="ECO:0007669"/>
    <property type="project" value="TreeGrafter"/>
</dbReference>
<evidence type="ECO:0000256" key="4">
    <source>
        <dbReference type="ARBA" id="ARBA00022741"/>
    </source>
</evidence>
<dbReference type="InterPro" id="IPR005898">
    <property type="entry name" value="Cyc_pep_transpt_SyrD/YojI"/>
</dbReference>
<keyword evidence="7 8" id="KW-0472">Membrane</keyword>
<evidence type="ECO:0000256" key="8">
    <source>
        <dbReference type="SAM" id="Phobius"/>
    </source>
</evidence>
<dbReference type="SUPFAM" id="SSF52540">
    <property type="entry name" value="P-loop containing nucleoside triphosphate hydrolases"/>
    <property type="match status" value="1"/>
</dbReference>
<evidence type="ECO:0000259" key="9">
    <source>
        <dbReference type="PROSITE" id="PS50893"/>
    </source>
</evidence>
<dbReference type="PROSITE" id="PS50929">
    <property type="entry name" value="ABC_TM1F"/>
    <property type="match status" value="1"/>
</dbReference>
<evidence type="ECO:0000313" key="12">
    <source>
        <dbReference type="Proteomes" id="UP000235036"/>
    </source>
</evidence>
<dbReference type="AlphaFoldDB" id="A0A2N6JVP9"/>
<comment type="caution">
    <text evidence="11">The sequence shown here is derived from an EMBL/GenBank/DDBJ whole genome shotgun (WGS) entry which is preliminary data.</text>
</comment>
<dbReference type="Proteomes" id="UP000235036">
    <property type="component" value="Unassembled WGS sequence"/>
</dbReference>
<organism evidence="11 12">
    <name type="scientific">Fischerella muscicola CCMEE 5323</name>
    <dbReference type="NCBI Taxonomy" id="2019572"/>
    <lineage>
        <taxon>Bacteria</taxon>
        <taxon>Bacillati</taxon>
        <taxon>Cyanobacteriota</taxon>
        <taxon>Cyanophyceae</taxon>
        <taxon>Nostocales</taxon>
        <taxon>Hapalosiphonaceae</taxon>
        <taxon>Fischerella</taxon>
    </lineage>
</organism>
<evidence type="ECO:0000256" key="1">
    <source>
        <dbReference type="ARBA" id="ARBA00004651"/>
    </source>
</evidence>
<dbReference type="NCBIfam" id="TIGR01194">
    <property type="entry name" value="cyc_pep_trnsptr"/>
    <property type="match status" value="1"/>
</dbReference>
<feature type="domain" description="ABC transporter" evidence="9">
    <location>
        <begin position="327"/>
        <end position="548"/>
    </location>
</feature>
<evidence type="ECO:0000256" key="2">
    <source>
        <dbReference type="ARBA" id="ARBA00022448"/>
    </source>
</evidence>
<feature type="transmembrane region" description="Helical" evidence="8">
    <location>
        <begin position="126"/>
        <end position="143"/>
    </location>
</feature>
<dbReference type="InterPro" id="IPR017871">
    <property type="entry name" value="ABC_transporter-like_CS"/>
</dbReference>
<dbReference type="GO" id="GO:1904680">
    <property type="term" value="F:peptide transmembrane transporter activity"/>
    <property type="evidence" value="ECO:0007669"/>
    <property type="project" value="InterPro"/>
</dbReference>
<dbReference type="InterPro" id="IPR039421">
    <property type="entry name" value="Type_1_exporter"/>
</dbReference>
<dbReference type="GO" id="GO:0016887">
    <property type="term" value="F:ATP hydrolysis activity"/>
    <property type="evidence" value="ECO:0007669"/>
    <property type="project" value="InterPro"/>
</dbReference>
<dbReference type="EMBL" id="NRQW01000649">
    <property type="protein sequence ID" value="PLZ83358.1"/>
    <property type="molecule type" value="Genomic_DNA"/>
</dbReference>
<keyword evidence="4" id="KW-0547">Nucleotide-binding</keyword>
<dbReference type="SUPFAM" id="SSF90123">
    <property type="entry name" value="ABC transporter transmembrane region"/>
    <property type="match status" value="1"/>
</dbReference>
<comment type="subcellular location">
    <subcellularLocation>
        <location evidence="1">Cell membrane</location>
        <topology evidence="1">Multi-pass membrane protein</topology>
    </subcellularLocation>
</comment>
<reference evidence="11 12" key="1">
    <citation type="submission" date="2017-08" db="EMBL/GenBank/DDBJ databases">
        <title>Genomes of Fischerella (Mastigocladus) sp. strains.</title>
        <authorList>
            <person name="Miller S.R."/>
        </authorList>
    </citation>
    <scope>NUCLEOTIDE SEQUENCE [LARGE SCALE GENOMIC DNA]</scope>
    <source>
        <strain evidence="11 12">CCMEE 5323</strain>
    </source>
</reference>
<evidence type="ECO:0000256" key="7">
    <source>
        <dbReference type="ARBA" id="ARBA00023136"/>
    </source>
</evidence>
<evidence type="ECO:0000259" key="10">
    <source>
        <dbReference type="PROSITE" id="PS50929"/>
    </source>
</evidence>
<dbReference type="PROSITE" id="PS00211">
    <property type="entry name" value="ABC_TRANSPORTER_1"/>
    <property type="match status" value="1"/>
</dbReference>
<dbReference type="Gene3D" id="3.40.50.300">
    <property type="entry name" value="P-loop containing nucleotide triphosphate hydrolases"/>
    <property type="match status" value="1"/>
</dbReference>
<dbReference type="CDD" id="cd03225">
    <property type="entry name" value="ABC_cobalt_CbiO_domain1"/>
    <property type="match status" value="1"/>
</dbReference>
<dbReference type="InterPro" id="IPR036640">
    <property type="entry name" value="ABC1_TM_sf"/>
</dbReference>
<keyword evidence="2" id="KW-0813">Transport</keyword>
<accession>A0A2N6JVP9</accession>
<keyword evidence="6 8" id="KW-1133">Transmembrane helix</keyword>
<feature type="domain" description="ABC transmembrane type-1" evidence="10">
    <location>
        <begin position="14"/>
        <end position="292"/>
    </location>
</feature>
<dbReference type="InterPro" id="IPR027417">
    <property type="entry name" value="P-loop_NTPase"/>
</dbReference>
<dbReference type="Gene3D" id="1.20.1560.10">
    <property type="entry name" value="ABC transporter type 1, transmembrane domain"/>
    <property type="match status" value="1"/>
</dbReference>
<feature type="transmembrane region" description="Helical" evidence="8">
    <location>
        <begin position="149"/>
        <end position="169"/>
    </location>
</feature>
<dbReference type="InterPro" id="IPR015856">
    <property type="entry name" value="ABC_transpr_CbiO/EcfA_su"/>
</dbReference>
<name>A0A2N6JVP9_FISMU</name>
<dbReference type="InterPro" id="IPR011527">
    <property type="entry name" value="ABC1_TM_dom"/>
</dbReference>